<dbReference type="PROSITE" id="PS50089">
    <property type="entry name" value="ZF_RING_2"/>
    <property type="match status" value="1"/>
</dbReference>
<keyword evidence="12" id="KW-0833">Ubl conjugation pathway</keyword>
<gene>
    <name evidence="20" type="primary">Contig9063.g9696</name>
    <name evidence="20" type="ORF">STYLEM_16066</name>
</gene>
<keyword evidence="9" id="KW-0812">Transmembrane</keyword>
<evidence type="ECO:0000256" key="18">
    <source>
        <dbReference type="PROSITE-ProRule" id="PRU00175"/>
    </source>
</evidence>
<evidence type="ECO:0000256" key="5">
    <source>
        <dbReference type="ARBA" id="ARBA00012483"/>
    </source>
</evidence>
<dbReference type="OrthoDB" id="6270329at2759"/>
<proteinExistence type="inferred from homology"/>
<evidence type="ECO:0000313" key="21">
    <source>
        <dbReference type="Proteomes" id="UP000039865"/>
    </source>
</evidence>
<evidence type="ECO:0000256" key="3">
    <source>
        <dbReference type="ARBA" id="ARBA00004906"/>
    </source>
</evidence>
<evidence type="ECO:0000256" key="15">
    <source>
        <dbReference type="ARBA" id="ARBA00022989"/>
    </source>
</evidence>
<evidence type="ECO:0000256" key="13">
    <source>
        <dbReference type="ARBA" id="ARBA00022833"/>
    </source>
</evidence>
<comment type="pathway">
    <text evidence="3">Protein modification; protein ubiquitination.</text>
</comment>
<evidence type="ECO:0000256" key="4">
    <source>
        <dbReference type="ARBA" id="ARBA00008704"/>
    </source>
</evidence>
<evidence type="ECO:0000256" key="12">
    <source>
        <dbReference type="ARBA" id="ARBA00022786"/>
    </source>
</evidence>
<dbReference type="OMA" id="YCDVVQL"/>
<keyword evidence="6" id="KW-0813">Transport</keyword>
<evidence type="ECO:0000256" key="16">
    <source>
        <dbReference type="ARBA" id="ARBA00023136"/>
    </source>
</evidence>
<dbReference type="Gene3D" id="3.30.40.10">
    <property type="entry name" value="Zinc/RING finger domain, C3HC4 (zinc finger)"/>
    <property type="match status" value="1"/>
</dbReference>
<evidence type="ECO:0000256" key="17">
    <source>
        <dbReference type="ARBA" id="ARBA00023140"/>
    </source>
</evidence>
<dbReference type="InterPro" id="IPR025654">
    <property type="entry name" value="PEX2/10"/>
</dbReference>
<keyword evidence="8" id="KW-0808">Transferase</keyword>
<evidence type="ECO:0000259" key="19">
    <source>
        <dbReference type="PROSITE" id="PS50089"/>
    </source>
</evidence>
<dbReference type="CDD" id="cd16527">
    <property type="entry name" value="RING-HC_PEX10"/>
    <property type="match status" value="1"/>
</dbReference>
<evidence type="ECO:0000256" key="8">
    <source>
        <dbReference type="ARBA" id="ARBA00022679"/>
    </source>
</evidence>
<evidence type="ECO:0000256" key="6">
    <source>
        <dbReference type="ARBA" id="ARBA00022448"/>
    </source>
</evidence>
<dbReference type="PROSITE" id="PS00518">
    <property type="entry name" value="ZF_RING_1"/>
    <property type="match status" value="1"/>
</dbReference>
<name>A0A078AWZ9_STYLE</name>
<evidence type="ECO:0000256" key="1">
    <source>
        <dbReference type="ARBA" id="ARBA00000900"/>
    </source>
</evidence>
<organism evidence="20 21">
    <name type="scientific">Stylonychia lemnae</name>
    <name type="common">Ciliate</name>
    <dbReference type="NCBI Taxonomy" id="5949"/>
    <lineage>
        <taxon>Eukaryota</taxon>
        <taxon>Sar</taxon>
        <taxon>Alveolata</taxon>
        <taxon>Ciliophora</taxon>
        <taxon>Intramacronucleata</taxon>
        <taxon>Spirotrichea</taxon>
        <taxon>Stichotrichia</taxon>
        <taxon>Sporadotrichida</taxon>
        <taxon>Oxytrichidae</taxon>
        <taxon>Stylonychinae</taxon>
        <taxon>Stylonychia</taxon>
    </lineage>
</organism>
<keyword evidence="13" id="KW-0862">Zinc</keyword>
<dbReference type="InterPro" id="IPR001841">
    <property type="entry name" value="Znf_RING"/>
</dbReference>
<evidence type="ECO:0000256" key="7">
    <source>
        <dbReference type="ARBA" id="ARBA00022593"/>
    </source>
</evidence>
<dbReference type="SMART" id="SM00184">
    <property type="entry name" value="RING"/>
    <property type="match status" value="1"/>
</dbReference>
<keyword evidence="10" id="KW-0479">Metal-binding</keyword>
<dbReference type="GO" id="GO:0008270">
    <property type="term" value="F:zinc ion binding"/>
    <property type="evidence" value="ECO:0007669"/>
    <property type="project" value="UniProtKB-KW"/>
</dbReference>
<feature type="domain" description="RING-type" evidence="19">
    <location>
        <begin position="282"/>
        <end position="320"/>
    </location>
</feature>
<dbReference type="PANTHER" id="PTHR23350">
    <property type="entry name" value="PEROXISOME ASSEMBLY PROTEIN 10"/>
    <property type="match status" value="1"/>
</dbReference>
<accession>A0A078AWZ9</accession>
<protein>
    <recommendedName>
        <fullName evidence="5">RING-type E3 ubiquitin transferase</fullName>
        <ecNumber evidence="5">2.3.2.27</ecNumber>
    </recommendedName>
</protein>
<comment type="similarity">
    <text evidence="4">Belongs to the pex2/pex10/pex12 family.</text>
</comment>
<evidence type="ECO:0000256" key="10">
    <source>
        <dbReference type="ARBA" id="ARBA00022723"/>
    </source>
</evidence>
<dbReference type="InterPro" id="IPR006845">
    <property type="entry name" value="Pex_N"/>
</dbReference>
<sequence>MYSKQPEIMRAYQRDEEYKQMLRFLIIEALETMIHYRTLSKFDSEIRMGSDLLYYLLTSMRGKQTLGEEYCSIIPVFKKSMQFPSKIRRTIYILLKVLGPYFMNRLLKSLEQRLNEVISRQNDTFKELNSQDKSFKTILINNLMNLLPSAYNAFVMQFNQLYLALFFIWGKYYDLTKQVMSIRFKYVPGQEAEHQISYMNPGRLIMLQFVIQGISFFIKIAKTIHQSHKTHLKQQQKLKANQWNQPIDYNPQEDDLQNIDDNQINGKNVVGEVDQENEADQCSLCYGTRINTTATICGHLFCWDCIHTSLKIKQECPQCREQCPPQKLVLVYNL</sequence>
<dbReference type="InterPro" id="IPR017907">
    <property type="entry name" value="Znf_RING_CS"/>
</dbReference>
<comment type="catalytic activity">
    <reaction evidence="1">
        <text>S-ubiquitinyl-[E2 ubiquitin-conjugating enzyme]-L-cysteine + [acceptor protein]-L-lysine = [E2 ubiquitin-conjugating enzyme]-L-cysteine + N(6)-ubiquitinyl-[acceptor protein]-L-lysine.</text>
        <dbReference type="EC" id="2.3.2.27"/>
    </reaction>
</comment>
<keyword evidence="14" id="KW-0653">Protein transport</keyword>
<evidence type="ECO:0000256" key="2">
    <source>
        <dbReference type="ARBA" id="ARBA00004585"/>
    </source>
</evidence>
<dbReference type="GO" id="GO:0061630">
    <property type="term" value="F:ubiquitin protein ligase activity"/>
    <property type="evidence" value="ECO:0007669"/>
    <property type="project" value="UniProtKB-EC"/>
</dbReference>
<dbReference type="SUPFAM" id="SSF57850">
    <property type="entry name" value="RING/U-box"/>
    <property type="match status" value="1"/>
</dbReference>
<dbReference type="Pfam" id="PF04757">
    <property type="entry name" value="Pex2_Pex12"/>
    <property type="match status" value="1"/>
</dbReference>
<evidence type="ECO:0000256" key="14">
    <source>
        <dbReference type="ARBA" id="ARBA00022927"/>
    </source>
</evidence>
<dbReference type="AlphaFoldDB" id="A0A078AWZ9"/>
<dbReference type="EMBL" id="CCKQ01015165">
    <property type="protein sequence ID" value="CDW86965.1"/>
    <property type="molecule type" value="Genomic_DNA"/>
</dbReference>
<keyword evidence="21" id="KW-1185">Reference proteome</keyword>
<dbReference type="GO" id="GO:0005778">
    <property type="term" value="C:peroxisomal membrane"/>
    <property type="evidence" value="ECO:0007669"/>
    <property type="project" value="UniProtKB-SubCell"/>
</dbReference>
<dbReference type="EC" id="2.3.2.27" evidence="5"/>
<keyword evidence="15" id="KW-1133">Transmembrane helix</keyword>
<dbReference type="PANTHER" id="PTHR23350:SF0">
    <property type="entry name" value="PEROXISOME BIOGENESIS FACTOR 10"/>
    <property type="match status" value="1"/>
</dbReference>
<dbReference type="GO" id="GO:0016558">
    <property type="term" value="P:protein import into peroxisome matrix"/>
    <property type="evidence" value="ECO:0007669"/>
    <property type="project" value="InterPro"/>
</dbReference>
<dbReference type="InterPro" id="IPR013083">
    <property type="entry name" value="Znf_RING/FYVE/PHD"/>
</dbReference>
<keyword evidence="11 18" id="KW-0863">Zinc-finger</keyword>
<evidence type="ECO:0000313" key="20">
    <source>
        <dbReference type="EMBL" id="CDW86965.1"/>
    </source>
</evidence>
<dbReference type="Proteomes" id="UP000039865">
    <property type="component" value="Unassembled WGS sequence"/>
</dbReference>
<comment type="subcellular location">
    <subcellularLocation>
        <location evidence="2">Peroxisome membrane</location>
        <topology evidence="2">Multi-pass membrane protein</topology>
    </subcellularLocation>
</comment>
<keyword evidence="7" id="KW-0962">Peroxisome biogenesis</keyword>
<reference evidence="20 21" key="1">
    <citation type="submission" date="2014-06" db="EMBL/GenBank/DDBJ databases">
        <authorList>
            <person name="Swart Estienne"/>
        </authorList>
    </citation>
    <scope>NUCLEOTIDE SEQUENCE [LARGE SCALE GENOMIC DNA]</scope>
    <source>
        <strain evidence="20 21">130c</strain>
    </source>
</reference>
<dbReference type="InParanoid" id="A0A078AWZ9"/>
<dbReference type="Pfam" id="PF13923">
    <property type="entry name" value="zf-C3HC4_2"/>
    <property type="match status" value="1"/>
</dbReference>
<keyword evidence="16" id="KW-0472">Membrane</keyword>
<evidence type="ECO:0000256" key="9">
    <source>
        <dbReference type="ARBA" id="ARBA00022692"/>
    </source>
</evidence>
<keyword evidence="17" id="KW-0576">Peroxisome</keyword>
<evidence type="ECO:0000256" key="11">
    <source>
        <dbReference type="ARBA" id="ARBA00022771"/>
    </source>
</evidence>